<reference evidence="1" key="1">
    <citation type="submission" date="2018-05" db="EMBL/GenBank/DDBJ databases">
        <authorList>
            <person name="Lanie J.A."/>
            <person name="Ng W.-L."/>
            <person name="Kazmierczak K.M."/>
            <person name="Andrzejewski T.M."/>
            <person name="Davidsen T.M."/>
            <person name="Wayne K.J."/>
            <person name="Tettelin H."/>
            <person name="Glass J.I."/>
            <person name="Rusch D."/>
            <person name="Podicherti R."/>
            <person name="Tsui H.-C.T."/>
            <person name="Winkler M.E."/>
        </authorList>
    </citation>
    <scope>NUCLEOTIDE SEQUENCE</scope>
</reference>
<organism evidence="1">
    <name type="scientific">marine metagenome</name>
    <dbReference type="NCBI Taxonomy" id="408172"/>
    <lineage>
        <taxon>unclassified sequences</taxon>
        <taxon>metagenomes</taxon>
        <taxon>ecological metagenomes</taxon>
    </lineage>
</organism>
<gene>
    <name evidence="1" type="ORF">METZ01_LOCUS455816</name>
</gene>
<sequence length="239" mass="27657">MVYDAKNDSSALTAYVQRKDYRDYAWKGPRTWPEPIDFWYDKLFYGRLDKHGNAIFVNDKFLTKANSKPDTTTFLLDFVAEAFKDLKEYYAVAANTGQIVTKNTNIVYLEAQHGWLSTNKEHVKYMKYLFKEFTYVFMGEKSKDEQVISFETYLPIFKEFLKNSLPGLPFTKTGYISSEFCGPATSGLVIDIANGQPGNDNEKFTKFLRDPNFVFYAIAAKKFGFKIDKNIPWRLVADV</sequence>
<evidence type="ECO:0000313" key="1">
    <source>
        <dbReference type="EMBL" id="SVE02962.1"/>
    </source>
</evidence>
<proteinExistence type="predicted"/>
<name>A0A383A5A7_9ZZZZ</name>
<dbReference type="EMBL" id="UINC01189326">
    <property type="protein sequence ID" value="SVE02962.1"/>
    <property type="molecule type" value="Genomic_DNA"/>
</dbReference>
<protein>
    <submittedName>
        <fullName evidence="1">Uncharacterized protein</fullName>
    </submittedName>
</protein>
<dbReference type="AlphaFoldDB" id="A0A383A5A7"/>
<feature type="non-terminal residue" evidence="1">
    <location>
        <position position="239"/>
    </location>
</feature>
<accession>A0A383A5A7</accession>